<feature type="domain" description="4Fe-4S Wbl-type" evidence="1">
    <location>
        <begin position="30"/>
        <end position="85"/>
    </location>
</feature>
<organism evidence="2 3">
    <name type="scientific">Tessaracoccus defluvii</name>
    <dbReference type="NCBI Taxonomy" id="1285901"/>
    <lineage>
        <taxon>Bacteria</taxon>
        <taxon>Bacillati</taxon>
        <taxon>Actinomycetota</taxon>
        <taxon>Actinomycetes</taxon>
        <taxon>Propionibacteriales</taxon>
        <taxon>Propionibacteriaceae</taxon>
        <taxon>Tessaracoccus</taxon>
    </lineage>
</organism>
<evidence type="ECO:0000313" key="3">
    <source>
        <dbReference type="Proteomes" id="UP000516117"/>
    </source>
</evidence>
<accession>A0A7H0H7U4</accession>
<dbReference type="Pfam" id="PF02467">
    <property type="entry name" value="Whib"/>
    <property type="match status" value="1"/>
</dbReference>
<dbReference type="InterPro" id="IPR034768">
    <property type="entry name" value="4FE4S_WBL"/>
</dbReference>
<dbReference type="RefSeq" id="WP_187721710.1">
    <property type="nucleotide sequence ID" value="NZ_BAABBL010000002.1"/>
</dbReference>
<sequence>MMRLDLDAEQSLGHLQEVIEEALDAGQRVPCIGRPEWTSEALDDRAEAVEACQWCPVLTACSAAAKTIKASSGVWGGVDLEPGARRAVRRTAA</sequence>
<gene>
    <name evidence="2" type="ORF">H9L22_04155</name>
</gene>
<dbReference type="AlphaFoldDB" id="A0A7H0H7U4"/>
<dbReference type="EMBL" id="CP060789">
    <property type="protein sequence ID" value="QNP56610.1"/>
    <property type="molecule type" value="Genomic_DNA"/>
</dbReference>
<dbReference type="KEGG" id="tdf:H9L22_04155"/>
<name>A0A7H0H7U4_9ACTN</name>
<evidence type="ECO:0000259" key="1">
    <source>
        <dbReference type="PROSITE" id="PS51674"/>
    </source>
</evidence>
<keyword evidence="3" id="KW-1185">Reference proteome</keyword>
<protein>
    <submittedName>
        <fullName evidence="2">WhiB family transcriptional regulator</fullName>
    </submittedName>
</protein>
<dbReference type="Proteomes" id="UP000516117">
    <property type="component" value="Chromosome"/>
</dbReference>
<evidence type="ECO:0000313" key="2">
    <source>
        <dbReference type="EMBL" id="QNP56610.1"/>
    </source>
</evidence>
<reference evidence="2 3" key="1">
    <citation type="submission" date="2020-08" db="EMBL/GenBank/DDBJ databases">
        <title>Genome sequence of Tessaracoccus defluvii JCM 17540T.</title>
        <authorList>
            <person name="Hyun D.-W."/>
            <person name="Bae J.-W."/>
        </authorList>
    </citation>
    <scope>NUCLEOTIDE SEQUENCE [LARGE SCALE GENOMIC DNA]</scope>
    <source>
        <strain evidence="2 3">JCM 17540</strain>
    </source>
</reference>
<dbReference type="PROSITE" id="PS51674">
    <property type="entry name" value="4FE4S_WBL"/>
    <property type="match status" value="1"/>
</dbReference>
<proteinExistence type="predicted"/>